<feature type="compositionally biased region" description="Acidic residues" evidence="4">
    <location>
        <begin position="15"/>
        <end position="26"/>
    </location>
</feature>
<feature type="compositionally biased region" description="Basic and acidic residues" evidence="4">
    <location>
        <begin position="239"/>
        <end position="249"/>
    </location>
</feature>
<feature type="region of interest" description="Disordered" evidence="4">
    <location>
        <begin position="1"/>
        <end position="81"/>
    </location>
</feature>
<feature type="region of interest" description="Disordered" evidence="4">
    <location>
        <begin position="990"/>
        <end position="1026"/>
    </location>
</feature>
<evidence type="ECO:0000259" key="5">
    <source>
        <dbReference type="SMART" id="SM00717"/>
    </source>
</evidence>
<accession>A0A3L6RYI0</accession>
<keyword evidence="7" id="KW-1185">Reference proteome</keyword>
<keyword evidence="3" id="KW-0539">Nucleus</keyword>
<feature type="compositionally biased region" description="Acidic residues" evidence="4">
    <location>
        <begin position="224"/>
        <end position="237"/>
    </location>
</feature>
<evidence type="ECO:0000313" key="6">
    <source>
        <dbReference type="EMBL" id="RLN11675.1"/>
    </source>
</evidence>
<keyword evidence="1" id="KW-0805">Transcription regulation</keyword>
<feature type="region of interest" description="Disordered" evidence="4">
    <location>
        <begin position="1159"/>
        <end position="1242"/>
    </location>
</feature>
<organism evidence="6 7">
    <name type="scientific">Panicum miliaceum</name>
    <name type="common">Proso millet</name>
    <name type="synonym">Broomcorn millet</name>
    <dbReference type="NCBI Taxonomy" id="4540"/>
    <lineage>
        <taxon>Eukaryota</taxon>
        <taxon>Viridiplantae</taxon>
        <taxon>Streptophyta</taxon>
        <taxon>Embryophyta</taxon>
        <taxon>Tracheophyta</taxon>
        <taxon>Spermatophyta</taxon>
        <taxon>Magnoliopsida</taxon>
        <taxon>Liliopsida</taxon>
        <taxon>Poales</taxon>
        <taxon>Poaceae</taxon>
        <taxon>PACMAD clade</taxon>
        <taxon>Panicoideae</taxon>
        <taxon>Panicodae</taxon>
        <taxon>Paniceae</taxon>
        <taxon>Panicinae</taxon>
        <taxon>Panicum</taxon>
        <taxon>Panicum sect. Panicum</taxon>
    </lineage>
</organism>
<feature type="domain" description="Myb-like" evidence="5">
    <location>
        <begin position="544"/>
        <end position="593"/>
    </location>
</feature>
<reference evidence="7" key="1">
    <citation type="journal article" date="2019" name="Nat. Commun.">
        <title>The genome of broomcorn millet.</title>
        <authorList>
            <person name="Zou C."/>
            <person name="Miki D."/>
            <person name="Li D."/>
            <person name="Tang Q."/>
            <person name="Xiao L."/>
            <person name="Rajput S."/>
            <person name="Deng P."/>
            <person name="Jia W."/>
            <person name="Huang R."/>
            <person name="Zhang M."/>
            <person name="Sun Y."/>
            <person name="Hu J."/>
            <person name="Fu X."/>
            <person name="Schnable P.S."/>
            <person name="Li F."/>
            <person name="Zhang H."/>
            <person name="Feng B."/>
            <person name="Zhu X."/>
            <person name="Liu R."/>
            <person name="Schnable J.C."/>
            <person name="Zhu J.-K."/>
            <person name="Zhang H."/>
        </authorList>
    </citation>
    <scope>NUCLEOTIDE SEQUENCE [LARGE SCALE GENOMIC DNA]</scope>
</reference>
<feature type="compositionally biased region" description="Acidic residues" evidence="4">
    <location>
        <begin position="1113"/>
        <end position="1123"/>
    </location>
</feature>
<dbReference type="PANTHER" id="PTHR16088:SF3">
    <property type="entry name" value="GON-4-LIKE PROTEIN"/>
    <property type="match status" value="1"/>
</dbReference>
<feature type="region of interest" description="Disordered" evidence="4">
    <location>
        <begin position="224"/>
        <end position="270"/>
    </location>
</feature>
<sequence>MAGCRKSYRGKSNMEVDDDVEEDDMDFNPFLREGSPSETSSSLTSEAECEEHSSGNRPTSETYQQNNIVNENTSDGALPQNKWSSKDVVKEIFPEKTSTEVNLENDEGRLNGLEKEVLPSDAACSPTVQNPHHLFLTASEEDAICKRTRARYSLANYSLDELETFLQESDDDGDLQNVDEEEEYRKFLASVLSGVGDGTQACQGGENQDEDDNDADFELEIEEALESDGDENAENYDDTNGKRGKDGRRPQTRQRRPFTELPGAGSYHHESNRAHLRPILPYVPTAVVPPAHAFGWQYPTQNALYPSSLVPVTCAPLVCGFTDQQLGQLHVLIYEHVQLLIQTFSLCVLDPSKQDVANNVKKMIVELVGSRDQALARSAPQRHIFFESQHLSSSFVSSESSECQWMPLIKSPIISVLDVAPLQFTLGYLSDVATAVVKHRKSHVDGTADKNRRKEPLFPSPVISNCQEASNISQDRSNSAPTASSVSSGQLQQKKSLAATLLENTKKDTVALVPADIARLAQRFFSLFNFALFPHKPPPAAMANRVLFTDAEDRLLALGIQEYNNDWGAIQKRFLPCKSKHQIFVRQKNRISSKAPDNPVKEVRRMKTSPLTVEEKECIREGLRVFKNDWTSVWRFVVPHRDPSLLQRQWRVASGVQKSYTKSDAEKERRRIYEAKRRKLRASMPDSRVIRGQEADNNASEDVENGDDSYVNEAFLEDSDSRSINMMPCQLSLPRNAGKCMTMHSGTGLDEECGTTNGYIEPQKGSCTRLDVTTSYIPFMYCTSDGPSYVRAPSTTAPVVWCGSLDQLQASQMSKEKGSCVVKLAPDLPPVNLPPSVRVLSQVAFHPNATHFHGTSDNAAKDMYSMPPLTFTESAYRQLNLFPDHRANSRLQQNGVSNENTTEDGADQDLQMHPLLFQYPRDGVSSYSHPVQSLINQSRKYDLFPFEKVQVERSNNQTTGSTENNTVNANTIDFHPLLQRTEVEVHDDVPEDDYHQSGNQSKYNMRQAPVESTPGQASTSPSERETSIDLNIHLCSPMEIKDSNDFRGTFSKSNVLDEVSRKDKAGVPEVEVANSCSHHCIQEPNEESMQGIVMEQEELSDSEEDSQHVEFECEEMDDSEEEQVQGPEASPIQNKGISASVICEEFCVSNDQIHIQQGSIQVDKPRASSMQNLQVSSRSARVKLKPETAKRTGSRANQRSSSSRTTETSQSKTRSSKQPQGQSSAERKPNDSKRTRKTPAPR</sequence>
<dbReference type="InterPro" id="IPR052435">
    <property type="entry name" value="YY1-Transcr_Regul"/>
</dbReference>
<feature type="compositionally biased region" description="Polar residues" evidence="4">
    <location>
        <begin position="55"/>
        <end position="75"/>
    </location>
</feature>
<feature type="compositionally biased region" description="Low complexity" evidence="4">
    <location>
        <begin position="477"/>
        <end position="488"/>
    </location>
</feature>
<proteinExistence type="predicted"/>
<dbReference type="GO" id="GO:0006355">
    <property type="term" value="P:regulation of DNA-templated transcription"/>
    <property type="evidence" value="ECO:0007669"/>
    <property type="project" value="TreeGrafter"/>
</dbReference>
<protein>
    <recommendedName>
        <fullName evidence="5">Myb-like domain-containing protein</fullName>
    </recommendedName>
</protein>
<keyword evidence="2" id="KW-0804">Transcription</keyword>
<feature type="compositionally biased region" description="Low complexity" evidence="4">
    <location>
        <begin position="1198"/>
        <end position="1218"/>
    </location>
</feature>
<feature type="compositionally biased region" description="Basic and acidic residues" evidence="4">
    <location>
        <begin position="443"/>
        <end position="456"/>
    </location>
</feature>
<feature type="region of interest" description="Disordered" evidence="4">
    <location>
        <begin position="1113"/>
        <end position="1133"/>
    </location>
</feature>
<dbReference type="GO" id="GO:0003712">
    <property type="term" value="F:transcription coregulator activity"/>
    <property type="evidence" value="ECO:0007669"/>
    <property type="project" value="TreeGrafter"/>
</dbReference>
<dbReference type="PANTHER" id="PTHR16088">
    <property type="entry name" value="YY1 ASSOCIATED PROTEIN-RELATED"/>
    <property type="match status" value="1"/>
</dbReference>
<feature type="region of interest" description="Disordered" evidence="4">
    <location>
        <begin position="440"/>
        <end position="491"/>
    </location>
</feature>
<dbReference type="STRING" id="4540.A0A3L6RYI0"/>
<dbReference type="SUPFAM" id="SSF46689">
    <property type="entry name" value="Homeodomain-like"/>
    <property type="match status" value="1"/>
</dbReference>
<feature type="compositionally biased region" description="Polar residues" evidence="4">
    <location>
        <begin position="462"/>
        <end position="476"/>
    </location>
</feature>
<feature type="compositionally biased region" description="Low complexity" evidence="4">
    <location>
        <begin position="33"/>
        <end position="46"/>
    </location>
</feature>
<dbReference type="EMBL" id="PQIB02000006">
    <property type="protein sequence ID" value="RLN11675.1"/>
    <property type="molecule type" value="Genomic_DNA"/>
</dbReference>
<dbReference type="AlphaFoldDB" id="A0A3L6RYI0"/>
<comment type="caution">
    <text evidence="6">The sequence shown here is derived from an EMBL/GenBank/DDBJ whole genome shotgun (WGS) entry which is preliminary data.</text>
</comment>
<gene>
    <name evidence="6" type="ORF">C2845_PM09G06370</name>
</gene>
<feature type="domain" description="Myb-like" evidence="5">
    <location>
        <begin position="607"/>
        <end position="656"/>
    </location>
</feature>
<dbReference type="InterPro" id="IPR009057">
    <property type="entry name" value="Homeodomain-like_sf"/>
</dbReference>
<evidence type="ECO:0000256" key="1">
    <source>
        <dbReference type="ARBA" id="ARBA00023015"/>
    </source>
</evidence>
<dbReference type="Proteomes" id="UP000275267">
    <property type="component" value="Unassembled WGS sequence"/>
</dbReference>
<evidence type="ECO:0000313" key="7">
    <source>
        <dbReference type="Proteomes" id="UP000275267"/>
    </source>
</evidence>
<evidence type="ECO:0000256" key="2">
    <source>
        <dbReference type="ARBA" id="ARBA00023163"/>
    </source>
</evidence>
<feature type="compositionally biased region" description="Polar residues" evidence="4">
    <location>
        <begin position="1168"/>
        <end position="1179"/>
    </location>
</feature>
<evidence type="ECO:0000256" key="4">
    <source>
        <dbReference type="SAM" id="MobiDB-lite"/>
    </source>
</evidence>
<evidence type="ECO:0000256" key="3">
    <source>
        <dbReference type="ARBA" id="ARBA00023242"/>
    </source>
</evidence>
<dbReference type="InterPro" id="IPR001005">
    <property type="entry name" value="SANT/Myb"/>
</dbReference>
<dbReference type="GO" id="GO:0005634">
    <property type="term" value="C:nucleus"/>
    <property type="evidence" value="ECO:0007669"/>
    <property type="project" value="TreeGrafter"/>
</dbReference>
<dbReference type="SMART" id="SM00717">
    <property type="entry name" value="SANT"/>
    <property type="match status" value="2"/>
</dbReference>
<name>A0A3L6RYI0_PANMI</name>
<dbReference type="OrthoDB" id="49309at2759"/>